<proteinExistence type="predicted"/>
<feature type="compositionally biased region" description="Acidic residues" evidence="1">
    <location>
        <begin position="115"/>
        <end position="134"/>
    </location>
</feature>
<dbReference type="Proteomes" id="UP000600918">
    <property type="component" value="Unassembled WGS sequence"/>
</dbReference>
<name>A0A834UEW0_VESPE</name>
<evidence type="ECO:0000313" key="3">
    <source>
        <dbReference type="Proteomes" id="UP000600918"/>
    </source>
</evidence>
<evidence type="ECO:0000256" key="1">
    <source>
        <dbReference type="SAM" id="MobiDB-lite"/>
    </source>
</evidence>
<organism evidence="2 3">
    <name type="scientific">Vespula pensylvanica</name>
    <name type="common">Western yellow jacket</name>
    <name type="synonym">Wasp</name>
    <dbReference type="NCBI Taxonomy" id="30213"/>
    <lineage>
        <taxon>Eukaryota</taxon>
        <taxon>Metazoa</taxon>
        <taxon>Ecdysozoa</taxon>
        <taxon>Arthropoda</taxon>
        <taxon>Hexapoda</taxon>
        <taxon>Insecta</taxon>
        <taxon>Pterygota</taxon>
        <taxon>Neoptera</taxon>
        <taxon>Endopterygota</taxon>
        <taxon>Hymenoptera</taxon>
        <taxon>Apocrita</taxon>
        <taxon>Aculeata</taxon>
        <taxon>Vespoidea</taxon>
        <taxon>Vespidae</taxon>
        <taxon>Vespinae</taxon>
        <taxon>Vespula</taxon>
    </lineage>
</organism>
<comment type="caution">
    <text evidence="2">The sequence shown here is derived from an EMBL/GenBank/DDBJ whole genome shotgun (WGS) entry which is preliminary data.</text>
</comment>
<gene>
    <name evidence="2" type="ORF">H0235_003334</name>
</gene>
<feature type="region of interest" description="Disordered" evidence="1">
    <location>
        <begin position="1"/>
        <end position="23"/>
    </location>
</feature>
<evidence type="ECO:0000313" key="2">
    <source>
        <dbReference type="EMBL" id="KAF7435143.1"/>
    </source>
</evidence>
<dbReference type="EMBL" id="JACSDY010000002">
    <property type="protein sequence ID" value="KAF7435143.1"/>
    <property type="molecule type" value="Genomic_DNA"/>
</dbReference>
<reference evidence="2" key="1">
    <citation type="journal article" date="2020" name="G3 (Bethesda)">
        <title>High-Quality Assemblies for Three Invasive Social Wasps from the &lt;i&gt;Vespula&lt;/i&gt; Genus.</title>
        <authorList>
            <person name="Harrop T.W.R."/>
            <person name="Guhlin J."/>
            <person name="McLaughlin G.M."/>
            <person name="Permina E."/>
            <person name="Stockwell P."/>
            <person name="Gilligan J."/>
            <person name="Le Lec M.F."/>
            <person name="Gruber M.A.M."/>
            <person name="Quinn O."/>
            <person name="Lovegrove M."/>
            <person name="Duncan E.J."/>
            <person name="Remnant E.J."/>
            <person name="Van Eeckhoven J."/>
            <person name="Graham B."/>
            <person name="Knapp R.A."/>
            <person name="Langford K.W."/>
            <person name="Kronenberg Z."/>
            <person name="Press M.O."/>
            <person name="Eacker S.M."/>
            <person name="Wilson-Rankin E.E."/>
            <person name="Purcell J."/>
            <person name="Lester P.J."/>
            <person name="Dearden P.K."/>
        </authorList>
    </citation>
    <scope>NUCLEOTIDE SEQUENCE</scope>
    <source>
        <strain evidence="2">Volc-1</strain>
    </source>
</reference>
<feature type="compositionally biased region" description="Basic and acidic residues" evidence="1">
    <location>
        <begin position="1"/>
        <end position="15"/>
    </location>
</feature>
<protein>
    <submittedName>
        <fullName evidence="2">Uncharacterized protein</fullName>
    </submittedName>
</protein>
<accession>A0A834UEW0</accession>
<sequence length="221" mass="23687">MVSTKELQREGEGRKRGGKGGEGGIACGGGGIRQLLHLCKVDAAVAITAAPAPGATASAATATAAGCTVHARKFMLPRALHDLTFNVHVTRTRVMYAKAASDKKACVCFAELTDDDEDDDEDNDDDDVDGDEEDEKGKSNTTRTDNRRLVFSTRRKKHDKLGMRVIAKAPNAPAPIAYFNVTVSRGHRAVDVEDDNEDDVGDAGADGTFRVLKIQKLQGLY</sequence>
<keyword evidence="3" id="KW-1185">Reference proteome</keyword>
<dbReference type="AlphaFoldDB" id="A0A834UEW0"/>
<feature type="region of interest" description="Disordered" evidence="1">
    <location>
        <begin position="115"/>
        <end position="148"/>
    </location>
</feature>